<dbReference type="EMBL" id="JPOS01000018">
    <property type="protein sequence ID" value="KGE88644.1"/>
    <property type="molecule type" value="Genomic_DNA"/>
</dbReference>
<keyword evidence="2" id="KW-1185">Reference proteome</keyword>
<proteinExistence type="predicted"/>
<dbReference type="Proteomes" id="UP000029736">
    <property type="component" value="Unassembled WGS sequence"/>
</dbReference>
<gene>
    <name evidence="1" type="ORF">IX84_08220</name>
</gene>
<name>A0A098S7U5_9BACT</name>
<dbReference type="OrthoDB" id="1443914at2"/>
<organism evidence="1 2">
    <name type="scientific">Phaeodactylibacter xiamenensis</name>
    <dbReference type="NCBI Taxonomy" id="1524460"/>
    <lineage>
        <taxon>Bacteria</taxon>
        <taxon>Pseudomonadati</taxon>
        <taxon>Bacteroidota</taxon>
        <taxon>Saprospiria</taxon>
        <taxon>Saprospirales</taxon>
        <taxon>Haliscomenobacteraceae</taxon>
        <taxon>Phaeodactylibacter</taxon>
    </lineage>
</organism>
<dbReference type="AlphaFoldDB" id="A0A098S7U5"/>
<accession>A0A098S7U5</accession>
<reference evidence="1 2" key="1">
    <citation type="journal article" date="2014" name="Int. J. Syst. Evol. Microbiol.">
        <title>Phaeodactylibacter xiamenensis gen. nov., sp. nov., a member of the family Saprospiraceae isolated from the marine alga Phaeodactylum tricornutum.</title>
        <authorList>
            <person name="Chen Z.Jr."/>
            <person name="Lei X."/>
            <person name="Lai Q."/>
            <person name="Li Y."/>
            <person name="Zhang B."/>
            <person name="Zhang J."/>
            <person name="Zhang H."/>
            <person name="Yang L."/>
            <person name="Zheng W."/>
            <person name="Tian Y."/>
            <person name="Yu Z."/>
            <person name="Xu H.Jr."/>
            <person name="Zheng T."/>
        </authorList>
    </citation>
    <scope>NUCLEOTIDE SEQUENCE [LARGE SCALE GENOMIC DNA]</scope>
    <source>
        <strain evidence="1 2">KD52</strain>
    </source>
</reference>
<comment type="caution">
    <text evidence="1">The sequence shown here is derived from an EMBL/GenBank/DDBJ whole genome shotgun (WGS) entry which is preliminary data.</text>
</comment>
<sequence length="224" mass="24251">MTRKTAQSSVEKKGIRSPFFILLLICFVLFHPVAKSYGQPPVPERQGYPEKYNMSKSGFKPKAAPNELERLPAEASSYGSWPTTHPAPVEDAGVEGPFSLSLWVTQELDFGQLYAEENGGVLLLTPRGQTSVSGGLISVGARARPAILSLQGLRLSEGQAPIISVRAKESFSNHGARFEPEWELDCTGAHTGECVLRIGGQLFIPPGVKPSEVIQISLYITATN</sequence>
<dbReference type="RefSeq" id="WP_044218393.1">
    <property type="nucleotide sequence ID" value="NZ_JBKAGJ010000006.1"/>
</dbReference>
<dbReference type="STRING" id="1524460.IX84_08220"/>
<evidence type="ECO:0000313" key="1">
    <source>
        <dbReference type="EMBL" id="KGE88644.1"/>
    </source>
</evidence>
<protein>
    <submittedName>
        <fullName evidence="1">Uncharacterized protein</fullName>
    </submittedName>
</protein>
<evidence type="ECO:0000313" key="2">
    <source>
        <dbReference type="Proteomes" id="UP000029736"/>
    </source>
</evidence>